<dbReference type="Proteomes" id="UP001054945">
    <property type="component" value="Unassembled WGS sequence"/>
</dbReference>
<gene>
    <name evidence="1" type="ORF">CEXT_728581</name>
</gene>
<sequence>MGYTEVARFEPVVDILGQFEDELLFNSQTLTALVFRQRNPSAQKRASRFQKWTAARMPHTIRHRVEDRPAR</sequence>
<evidence type="ECO:0000313" key="2">
    <source>
        <dbReference type="Proteomes" id="UP001054945"/>
    </source>
</evidence>
<reference evidence="1 2" key="1">
    <citation type="submission" date="2021-06" db="EMBL/GenBank/DDBJ databases">
        <title>Caerostris extrusa draft genome.</title>
        <authorList>
            <person name="Kono N."/>
            <person name="Arakawa K."/>
        </authorList>
    </citation>
    <scope>NUCLEOTIDE SEQUENCE [LARGE SCALE GENOMIC DNA]</scope>
</reference>
<proteinExistence type="predicted"/>
<accession>A0AAV4NGE2</accession>
<dbReference type="EMBL" id="BPLR01020814">
    <property type="protein sequence ID" value="GIX82781.1"/>
    <property type="molecule type" value="Genomic_DNA"/>
</dbReference>
<keyword evidence="2" id="KW-1185">Reference proteome</keyword>
<organism evidence="1 2">
    <name type="scientific">Caerostris extrusa</name>
    <name type="common">Bark spider</name>
    <name type="synonym">Caerostris bankana</name>
    <dbReference type="NCBI Taxonomy" id="172846"/>
    <lineage>
        <taxon>Eukaryota</taxon>
        <taxon>Metazoa</taxon>
        <taxon>Ecdysozoa</taxon>
        <taxon>Arthropoda</taxon>
        <taxon>Chelicerata</taxon>
        <taxon>Arachnida</taxon>
        <taxon>Araneae</taxon>
        <taxon>Araneomorphae</taxon>
        <taxon>Entelegynae</taxon>
        <taxon>Araneoidea</taxon>
        <taxon>Araneidae</taxon>
        <taxon>Caerostris</taxon>
    </lineage>
</organism>
<comment type="caution">
    <text evidence="1">The sequence shown here is derived from an EMBL/GenBank/DDBJ whole genome shotgun (WGS) entry which is preliminary data.</text>
</comment>
<dbReference type="AlphaFoldDB" id="A0AAV4NGE2"/>
<protein>
    <submittedName>
        <fullName evidence="1">Uncharacterized protein</fullName>
    </submittedName>
</protein>
<evidence type="ECO:0000313" key="1">
    <source>
        <dbReference type="EMBL" id="GIX82781.1"/>
    </source>
</evidence>
<name>A0AAV4NGE2_CAEEX</name>